<feature type="domain" description="N-acetyltransferase" evidence="1">
    <location>
        <begin position="11"/>
        <end position="154"/>
    </location>
</feature>
<dbReference type="CDD" id="cd04301">
    <property type="entry name" value="NAT_SF"/>
    <property type="match status" value="1"/>
</dbReference>
<organism evidence="2 3">
    <name type="scientific">Clostridium colicanis DSM 13634</name>
    <dbReference type="NCBI Taxonomy" id="1121305"/>
    <lineage>
        <taxon>Bacteria</taxon>
        <taxon>Bacillati</taxon>
        <taxon>Bacillota</taxon>
        <taxon>Clostridia</taxon>
        <taxon>Eubacteriales</taxon>
        <taxon>Clostridiaceae</taxon>
        <taxon>Clostridium</taxon>
    </lineage>
</organism>
<name>A0A151ASB2_9CLOT</name>
<dbReference type="STRING" id="1121305.CLCOL_02110"/>
<evidence type="ECO:0000313" key="3">
    <source>
        <dbReference type="Proteomes" id="UP000075374"/>
    </source>
</evidence>
<dbReference type="Pfam" id="PF13420">
    <property type="entry name" value="Acetyltransf_4"/>
    <property type="match status" value="1"/>
</dbReference>
<keyword evidence="3" id="KW-1185">Reference proteome</keyword>
<evidence type="ECO:0000259" key="1">
    <source>
        <dbReference type="PROSITE" id="PS51186"/>
    </source>
</evidence>
<dbReference type="Gene3D" id="3.40.630.30">
    <property type="match status" value="1"/>
</dbReference>
<evidence type="ECO:0000313" key="2">
    <source>
        <dbReference type="EMBL" id="KYH30267.1"/>
    </source>
</evidence>
<dbReference type="PROSITE" id="PS51186">
    <property type="entry name" value="GNAT"/>
    <property type="match status" value="1"/>
</dbReference>
<gene>
    <name evidence="2" type="ORF">CLCOL_02110</name>
</gene>
<reference evidence="2 3" key="1">
    <citation type="submission" date="2016-02" db="EMBL/GenBank/DDBJ databases">
        <title>Genome sequence of Clostridium colicanis DSM 13634.</title>
        <authorList>
            <person name="Poehlein A."/>
            <person name="Daniel R."/>
        </authorList>
    </citation>
    <scope>NUCLEOTIDE SEQUENCE [LARGE SCALE GENOMIC DNA]</scope>
    <source>
        <strain evidence="2 3">DSM 13634</strain>
    </source>
</reference>
<dbReference type="RefSeq" id="WP_061857151.1">
    <property type="nucleotide sequence ID" value="NZ_LTBB01000001.1"/>
</dbReference>
<proteinExistence type="predicted"/>
<sequence>MFHINLEFDDIKISSIEKEDLIGVYGWLQYEDNFIKYEEFYERFLEYYFNECEFFLKVYKNKKLIGIIKGNVEFKNPNEVWLVYFIIGSKERSKGLGSRILNYIINYFSKDCGIVRFYARIQETNFETLGFWMENQFNPIKLLQGAGDKSVILVNCSHKI</sequence>
<dbReference type="AlphaFoldDB" id="A0A151ASB2"/>
<protein>
    <recommendedName>
        <fullName evidence="1">N-acetyltransferase domain-containing protein</fullName>
    </recommendedName>
</protein>
<dbReference type="Proteomes" id="UP000075374">
    <property type="component" value="Unassembled WGS sequence"/>
</dbReference>
<dbReference type="SUPFAM" id="SSF55729">
    <property type="entry name" value="Acyl-CoA N-acyltransferases (Nat)"/>
    <property type="match status" value="1"/>
</dbReference>
<dbReference type="InterPro" id="IPR016181">
    <property type="entry name" value="Acyl_CoA_acyltransferase"/>
</dbReference>
<comment type="caution">
    <text evidence="2">The sequence shown here is derived from an EMBL/GenBank/DDBJ whole genome shotgun (WGS) entry which is preliminary data.</text>
</comment>
<dbReference type="PATRIC" id="fig|1121305.3.peg.210"/>
<dbReference type="GO" id="GO:0016747">
    <property type="term" value="F:acyltransferase activity, transferring groups other than amino-acyl groups"/>
    <property type="evidence" value="ECO:0007669"/>
    <property type="project" value="InterPro"/>
</dbReference>
<dbReference type="EMBL" id="LTBB01000001">
    <property type="protein sequence ID" value="KYH30267.1"/>
    <property type="molecule type" value="Genomic_DNA"/>
</dbReference>
<accession>A0A151ASB2</accession>
<dbReference type="InterPro" id="IPR000182">
    <property type="entry name" value="GNAT_dom"/>
</dbReference>